<dbReference type="GO" id="GO:1901678">
    <property type="term" value="P:iron coordination entity transport"/>
    <property type="evidence" value="ECO:0007669"/>
    <property type="project" value="UniProtKB-ARBA"/>
</dbReference>
<evidence type="ECO:0000256" key="6">
    <source>
        <dbReference type="SAM" id="SignalP"/>
    </source>
</evidence>
<dbReference type="OrthoDB" id="63946at2"/>
<sequence length="340" mass="36113">MYKGKKIALLLTTVLMIAVLAACGSGKNGGNAGEGSSGANGGTANTAGPAEAATTSEAGELTIKHKLGEAKVKKNPGKVVVFDYGVLETLDKLGVEVAAVPQASLPAHLKKYEDSKYTNAGTLFEPDFEKLNALEPDVIFISGRSSEAYEELNKIAPTIFMGVDTANYMGSFTENVKTLGEIFGKETEAEQELKALDDSIKALHDSASGSDKKGLIILTTGGKVSAYGPGSRFGIIHDVFGVPAVDEHIKADTHGDSISFEYVAEKNPDYLFVVDRDAVVTEEGKQAEPAAKLVENDLVKKTNAYKDGHIVYLDANYWYLSGGGLLSVPEMLKEVQEGIK</sequence>
<keyword evidence="9" id="KW-1185">Reference proteome</keyword>
<reference evidence="8 9" key="1">
    <citation type="submission" date="2019-08" db="EMBL/GenBank/DDBJ databases">
        <title>Genome sequencing of Paenibacillus faecis DSM 23593(T).</title>
        <authorList>
            <person name="Kook J.-K."/>
            <person name="Park S.-N."/>
            <person name="Lim Y.K."/>
        </authorList>
    </citation>
    <scope>NUCLEOTIDE SEQUENCE [LARGE SCALE GENOMIC DNA]</scope>
    <source>
        <strain evidence="8 9">DSM 23593</strain>
    </source>
</reference>
<evidence type="ECO:0000256" key="1">
    <source>
        <dbReference type="ARBA" id="ARBA00004196"/>
    </source>
</evidence>
<feature type="region of interest" description="Disordered" evidence="5">
    <location>
        <begin position="30"/>
        <end position="55"/>
    </location>
</feature>
<feature type="domain" description="Fe/B12 periplasmic-binding" evidence="7">
    <location>
        <begin position="78"/>
        <end position="340"/>
    </location>
</feature>
<dbReference type="RefSeq" id="WP_148453214.1">
    <property type="nucleotide sequence ID" value="NZ_VSDO01000003.1"/>
</dbReference>
<dbReference type="PROSITE" id="PS50983">
    <property type="entry name" value="FE_B12_PBP"/>
    <property type="match status" value="1"/>
</dbReference>
<evidence type="ECO:0000256" key="5">
    <source>
        <dbReference type="SAM" id="MobiDB-lite"/>
    </source>
</evidence>
<organism evidence="8 9">
    <name type="scientific">Paenibacillus faecis</name>
    <dbReference type="NCBI Taxonomy" id="862114"/>
    <lineage>
        <taxon>Bacteria</taxon>
        <taxon>Bacillati</taxon>
        <taxon>Bacillota</taxon>
        <taxon>Bacilli</taxon>
        <taxon>Bacillales</taxon>
        <taxon>Paenibacillaceae</taxon>
        <taxon>Paenibacillus</taxon>
    </lineage>
</organism>
<feature type="compositionally biased region" description="Low complexity" evidence="5">
    <location>
        <begin position="42"/>
        <end position="55"/>
    </location>
</feature>
<keyword evidence="3" id="KW-0813">Transport</keyword>
<dbReference type="PROSITE" id="PS51257">
    <property type="entry name" value="PROKAR_LIPOPROTEIN"/>
    <property type="match status" value="1"/>
</dbReference>
<dbReference type="InterPro" id="IPR051313">
    <property type="entry name" value="Bact_iron-sidero_bind"/>
</dbReference>
<feature type="chain" id="PRO_5039195983" evidence="6">
    <location>
        <begin position="22"/>
        <end position="340"/>
    </location>
</feature>
<evidence type="ECO:0000256" key="3">
    <source>
        <dbReference type="ARBA" id="ARBA00022448"/>
    </source>
</evidence>
<comment type="similarity">
    <text evidence="2">Belongs to the bacterial solute-binding protein 8 family.</text>
</comment>
<dbReference type="Pfam" id="PF01497">
    <property type="entry name" value="Peripla_BP_2"/>
    <property type="match status" value="1"/>
</dbReference>
<comment type="subcellular location">
    <subcellularLocation>
        <location evidence="1">Cell envelope</location>
    </subcellularLocation>
</comment>
<evidence type="ECO:0000313" key="9">
    <source>
        <dbReference type="Proteomes" id="UP000325218"/>
    </source>
</evidence>
<dbReference type="AlphaFoldDB" id="A0A5D0CT62"/>
<keyword evidence="4 6" id="KW-0732">Signal</keyword>
<accession>A0A5D0CT62</accession>
<dbReference type="GO" id="GO:0030288">
    <property type="term" value="C:outer membrane-bounded periplasmic space"/>
    <property type="evidence" value="ECO:0007669"/>
    <property type="project" value="TreeGrafter"/>
</dbReference>
<evidence type="ECO:0000259" key="7">
    <source>
        <dbReference type="PROSITE" id="PS50983"/>
    </source>
</evidence>
<dbReference type="SUPFAM" id="SSF53807">
    <property type="entry name" value="Helical backbone' metal receptor"/>
    <property type="match status" value="1"/>
</dbReference>
<dbReference type="Proteomes" id="UP000325218">
    <property type="component" value="Unassembled WGS sequence"/>
</dbReference>
<gene>
    <name evidence="8" type="ORF">FRY98_14805</name>
</gene>
<name>A0A5D0CT62_9BACL</name>
<proteinExistence type="inferred from homology"/>
<feature type="signal peptide" evidence="6">
    <location>
        <begin position="1"/>
        <end position="21"/>
    </location>
</feature>
<dbReference type="InterPro" id="IPR033870">
    <property type="entry name" value="FatB"/>
</dbReference>
<dbReference type="EMBL" id="VSDO01000003">
    <property type="protein sequence ID" value="TYA12007.1"/>
    <property type="molecule type" value="Genomic_DNA"/>
</dbReference>
<comment type="caution">
    <text evidence="8">The sequence shown here is derived from an EMBL/GenBank/DDBJ whole genome shotgun (WGS) entry which is preliminary data.</text>
</comment>
<feature type="compositionally biased region" description="Gly residues" evidence="5">
    <location>
        <begin position="30"/>
        <end position="41"/>
    </location>
</feature>
<evidence type="ECO:0000256" key="4">
    <source>
        <dbReference type="ARBA" id="ARBA00022729"/>
    </source>
</evidence>
<evidence type="ECO:0000313" key="8">
    <source>
        <dbReference type="EMBL" id="TYA12007.1"/>
    </source>
</evidence>
<dbReference type="Gene3D" id="3.40.50.1980">
    <property type="entry name" value="Nitrogenase molybdenum iron protein domain"/>
    <property type="match status" value="2"/>
</dbReference>
<evidence type="ECO:0000256" key="2">
    <source>
        <dbReference type="ARBA" id="ARBA00008814"/>
    </source>
</evidence>
<dbReference type="PANTHER" id="PTHR30532">
    <property type="entry name" value="IRON III DICITRATE-BINDING PERIPLASMIC PROTEIN"/>
    <property type="match status" value="1"/>
</dbReference>
<protein>
    <submittedName>
        <fullName evidence="8">Siderophore ABC transporter substrate-binding protein</fullName>
    </submittedName>
</protein>
<dbReference type="InterPro" id="IPR002491">
    <property type="entry name" value="ABC_transptr_periplasmic_BD"/>
</dbReference>
<dbReference type="PANTHER" id="PTHR30532:SF28">
    <property type="entry name" value="PETROBACTIN-BINDING PROTEIN YCLQ"/>
    <property type="match status" value="1"/>
</dbReference>
<dbReference type="CDD" id="cd01140">
    <property type="entry name" value="FatB"/>
    <property type="match status" value="1"/>
</dbReference>